<dbReference type="EMBL" id="BK032547">
    <property type="protein sequence ID" value="DAF46942.1"/>
    <property type="molecule type" value="Genomic_DNA"/>
</dbReference>
<protein>
    <submittedName>
        <fullName evidence="1">Regulatory protein</fullName>
    </submittedName>
</protein>
<name>A0A8S5S7Q2_9CAUD</name>
<evidence type="ECO:0000313" key="1">
    <source>
        <dbReference type="EMBL" id="DAF46942.1"/>
    </source>
</evidence>
<reference evidence="1" key="1">
    <citation type="journal article" date="2021" name="Proc. Natl. Acad. Sci. U.S.A.">
        <title>A Catalog of Tens of Thousands of Viruses from Human Metagenomes Reveals Hidden Associations with Chronic Diseases.</title>
        <authorList>
            <person name="Tisza M.J."/>
            <person name="Buck C.B."/>
        </authorList>
    </citation>
    <scope>NUCLEOTIDE SEQUENCE</scope>
    <source>
        <strain evidence="1">CtBAZ2</strain>
    </source>
</reference>
<accession>A0A8S5S7Q2</accession>
<proteinExistence type="predicted"/>
<sequence>MRTRTRPNQDIRDMLKDNGLTQWDLCKALELSEMTLYRRLRDELPEDQKQEYMKVIERLITLNA</sequence>
<organism evidence="1">
    <name type="scientific">Siphoviridae sp. ctBAZ2</name>
    <dbReference type="NCBI Taxonomy" id="2827801"/>
    <lineage>
        <taxon>Viruses</taxon>
        <taxon>Duplodnaviria</taxon>
        <taxon>Heunggongvirae</taxon>
        <taxon>Uroviricota</taxon>
        <taxon>Caudoviricetes</taxon>
    </lineage>
</organism>